<comment type="similarity">
    <text evidence="3 9">Belongs to the glycosyl hydrolase 47 family.</text>
</comment>
<dbReference type="PRINTS" id="PR00747">
    <property type="entry name" value="GLYHDRLASE47"/>
</dbReference>
<keyword evidence="7" id="KW-0106">Calcium</keyword>
<keyword evidence="11" id="KW-1133">Transmembrane helix</keyword>
<comment type="cofactor">
    <cofactor evidence="1 7">
        <name>Ca(2+)</name>
        <dbReference type="ChEBI" id="CHEBI:29108"/>
    </cofactor>
</comment>
<dbReference type="Pfam" id="PF01532">
    <property type="entry name" value="Glyco_hydro_47"/>
    <property type="match status" value="1"/>
</dbReference>
<dbReference type="InterPro" id="IPR012341">
    <property type="entry name" value="6hp_glycosidase-like_sf"/>
</dbReference>
<dbReference type="GO" id="GO:0000139">
    <property type="term" value="C:Golgi membrane"/>
    <property type="evidence" value="ECO:0007669"/>
    <property type="project" value="TreeGrafter"/>
</dbReference>
<comment type="pathway">
    <text evidence="2">Protein modification; protein glycosylation.</text>
</comment>
<evidence type="ECO:0000256" key="2">
    <source>
        <dbReference type="ARBA" id="ARBA00004922"/>
    </source>
</evidence>
<feature type="non-terminal residue" evidence="12">
    <location>
        <position position="1"/>
    </location>
</feature>
<dbReference type="Gene3D" id="1.50.10.10">
    <property type="match status" value="1"/>
</dbReference>
<feature type="transmembrane region" description="Helical" evidence="11">
    <location>
        <begin position="51"/>
        <end position="72"/>
    </location>
</feature>
<evidence type="ECO:0000256" key="8">
    <source>
        <dbReference type="PIRSR" id="PIRSR601382-3"/>
    </source>
</evidence>
<keyword evidence="4 9" id="KW-0378">Hydrolase</keyword>
<feature type="active site" description="Proton donor" evidence="6">
    <location>
        <position position="492"/>
    </location>
</feature>
<evidence type="ECO:0000256" key="5">
    <source>
        <dbReference type="ARBA" id="ARBA00023157"/>
    </source>
</evidence>
<evidence type="ECO:0000256" key="3">
    <source>
        <dbReference type="ARBA" id="ARBA00007658"/>
    </source>
</evidence>
<evidence type="ECO:0000256" key="1">
    <source>
        <dbReference type="ARBA" id="ARBA00001913"/>
    </source>
</evidence>
<evidence type="ECO:0000256" key="10">
    <source>
        <dbReference type="SAM" id="MobiDB-lite"/>
    </source>
</evidence>
<dbReference type="AlphaFoldDB" id="A0A0G4IVH9"/>
<accession>A0A0G4IVH9</accession>
<evidence type="ECO:0000256" key="9">
    <source>
        <dbReference type="RuleBase" id="RU361193"/>
    </source>
</evidence>
<gene>
    <name evidence="12" type="ORF">PBRA_001259</name>
</gene>
<evidence type="ECO:0000313" key="13">
    <source>
        <dbReference type="Proteomes" id="UP000039324"/>
    </source>
</evidence>
<keyword evidence="7" id="KW-0479">Metal-binding</keyword>
<feature type="compositionally biased region" description="Basic and acidic residues" evidence="10">
    <location>
        <begin position="135"/>
        <end position="153"/>
    </location>
</feature>
<proteinExistence type="inferred from homology"/>
<dbReference type="GO" id="GO:0005783">
    <property type="term" value="C:endoplasmic reticulum"/>
    <property type="evidence" value="ECO:0007669"/>
    <property type="project" value="TreeGrafter"/>
</dbReference>
<keyword evidence="9" id="KW-0326">Glycosidase</keyword>
<feature type="active site" description="Proton donor" evidence="6">
    <location>
        <position position="241"/>
    </location>
</feature>
<dbReference type="GO" id="GO:0005975">
    <property type="term" value="P:carbohydrate metabolic process"/>
    <property type="evidence" value="ECO:0007669"/>
    <property type="project" value="InterPro"/>
</dbReference>
<keyword evidence="11" id="KW-0472">Membrane</keyword>
<dbReference type="GO" id="GO:0004571">
    <property type="term" value="F:mannosyl-oligosaccharide 1,2-alpha-mannosidase activity"/>
    <property type="evidence" value="ECO:0007669"/>
    <property type="project" value="InterPro"/>
</dbReference>
<dbReference type="OMA" id="AAFKHSW"/>
<dbReference type="InterPro" id="IPR001382">
    <property type="entry name" value="Glyco_hydro_47"/>
</dbReference>
<organism evidence="12 13">
    <name type="scientific">Plasmodiophora brassicae</name>
    <name type="common">Clubroot disease agent</name>
    <dbReference type="NCBI Taxonomy" id="37360"/>
    <lineage>
        <taxon>Eukaryota</taxon>
        <taxon>Sar</taxon>
        <taxon>Rhizaria</taxon>
        <taxon>Endomyxa</taxon>
        <taxon>Phytomyxea</taxon>
        <taxon>Plasmodiophorida</taxon>
        <taxon>Plasmodiophoridae</taxon>
        <taxon>Plasmodiophora</taxon>
    </lineage>
</organism>
<dbReference type="PANTHER" id="PTHR11742">
    <property type="entry name" value="MANNOSYL-OLIGOSACCHARIDE ALPHA-1,2-MANNOSIDASE-RELATED"/>
    <property type="match status" value="1"/>
</dbReference>
<dbReference type="STRING" id="37360.A0A0G4IVH9"/>
<feature type="disulfide bond" evidence="8">
    <location>
        <begin position="439"/>
        <end position="478"/>
    </location>
</feature>
<dbReference type="EMBL" id="CDSF01000090">
    <property type="protein sequence ID" value="CEO99353.1"/>
    <property type="molecule type" value="Genomic_DNA"/>
</dbReference>
<dbReference type="InterPro" id="IPR050749">
    <property type="entry name" value="Glycosyl_Hydrolase_47"/>
</dbReference>
<evidence type="ECO:0000256" key="11">
    <source>
        <dbReference type="SAM" id="Phobius"/>
    </source>
</evidence>
<dbReference type="InterPro" id="IPR036026">
    <property type="entry name" value="Seven-hairpin_glycosidases"/>
</dbReference>
<reference evidence="12 13" key="1">
    <citation type="submission" date="2015-02" db="EMBL/GenBank/DDBJ databases">
        <authorList>
            <person name="Chooi Y.-H."/>
        </authorList>
    </citation>
    <scope>NUCLEOTIDE SEQUENCE [LARGE SCALE GENOMIC DNA]</scope>
    <source>
        <strain evidence="12">E3</strain>
    </source>
</reference>
<evidence type="ECO:0000313" key="12">
    <source>
        <dbReference type="EMBL" id="CEO99353.1"/>
    </source>
</evidence>
<dbReference type="PANTHER" id="PTHR11742:SF6">
    <property type="entry name" value="MANNOSYL-OLIGOSACCHARIDE ALPHA-1,2-MANNOSIDASE IA-RELATED"/>
    <property type="match status" value="1"/>
</dbReference>
<feature type="active site" evidence="6">
    <location>
        <position position="515"/>
    </location>
</feature>
<feature type="binding site" evidence="7">
    <location>
        <position position="601"/>
    </location>
    <ligand>
        <name>Ca(2+)</name>
        <dbReference type="ChEBI" id="CHEBI:29108"/>
    </ligand>
</feature>
<dbReference type="Proteomes" id="UP000039324">
    <property type="component" value="Unassembled WGS sequence"/>
</dbReference>
<feature type="region of interest" description="Disordered" evidence="10">
    <location>
        <begin position="124"/>
        <end position="153"/>
    </location>
</feature>
<feature type="active site" evidence="6">
    <location>
        <position position="371"/>
    </location>
</feature>
<dbReference type="OrthoDB" id="8118055at2759"/>
<name>A0A0G4IVH9_PLABS</name>
<dbReference type="GO" id="GO:0005509">
    <property type="term" value="F:calcium ion binding"/>
    <property type="evidence" value="ECO:0007669"/>
    <property type="project" value="InterPro"/>
</dbReference>
<keyword evidence="13" id="KW-1185">Reference proteome</keyword>
<evidence type="ECO:0000256" key="4">
    <source>
        <dbReference type="ARBA" id="ARBA00022801"/>
    </source>
</evidence>
<sequence>LGRRTTPWVGAARLPVIWESVGAAVMLAARHHPAVSRPVRQAQKWLARYDVRLLVGTVAVVLFFLVSAYAVVALSNAGQRPTAVGQIDVAEPAPDPVEGSVGEEPVIPKPKVVEKAIPVVRQPDPVVPDARPAARRGDKGAAPAEDKKADLSKVTDPVQRRAAVRDAIAHAWNGYKTIAFGHDEILPLSRSYSDNWGGLAWSIVDSLGTLHLAGLMDQFNEARDYVSTFEFRKAVPVSVFETGIRILGGLLSAYELSGDYMFVEKARQVGDGLLPAFKTVSGLPATKVDLVSGSHMTGWSGSSVVLSEFGTLQLEFSHLSHVTGDSRYMSAAINVYNVINSRTDGGLLPTLFDVHSGRPANDQLTMGAMADSYYEYLLKLYIMSERSFATVLPMYIEAIDGMVDRLVIEWVDPVTNTERARLVQRDNGMVSDRMEHLACFVPGMLVLGAKYGEDNRVPELLSRKKRHMDLAAKLTATCVSMYTMNPSGLPAEYIEFDRSNNARVSQDRRYLLRPETVESLFIMWRVTKDPQYREQGWKIFQAIEQHCRTDVAYAAIQDVTVPSAPQMDNMESFLIAETFKYLLLLFSPPTLIPLDQFVFTTEAHPLRIMKRSRIALPA</sequence>
<dbReference type="SUPFAM" id="SSF48225">
    <property type="entry name" value="Seven-hairpin glycosidases"/>
    <property type="match status" value="1"/>
</dbReference>
<evidence type="ECO:0000256" key="6">
    <source>
        <dbReference type="PIRSR" id="PIRSR601382-1"/>
    </source>
</evidence>
<dbReference type="EC" id="3.2.1.-" evidence="9"/>
<keyword evidence="5 8" id="KW-1015">Disulfide bond</keyword>
<evidence type="ECO:0000256" key="7">
    <source>
        <dbReference type="PIRSR" id="PIRSR601382-2"/>
    </source>
</evidence>
<protein>
    <recommendedName>
        <fullName evidence="9">alpha-1,2-Mannosidase</fullName>
        <ecNumber evidence="9">3.2.1.-</ecNumber>
    </recommendedName>
</protein>
<keyword evidence="11" id="KW-0812">Transmembrane</keyword>